<evidence type="ECO:0000313" key="10">
    <source>
        <dbReference type="EMBL" id="WXB77158.1"/>
    </source>
</evidence>
<evidence type="ECO:0000256" key="7">
    <source>
        <dbReference type="ARBA" id="ARBA00023136"/>
    </source>
</evidence>
<evidence type="ECO:0000256" key="3">
    <source>
        <dbReference type="ARBA" id="ARBA00022475"/>
    </source>
</evidence>
<protein>
    <submittedName>
        <fullName evidence="10">Branched-chain amino acid ABC transporter permease</fullName>
    </submittedName>
</protein>
<dbReference type="InterPro" id="IPR001851">
    <property type="entry name" value="ABC_transp_permease"/>
</dbReference>
<feature type="transmembrane region" description="Helical" evidence="9">
    <location>
        <begin position="107"/>
        <end position="125"/>
    </location>
</feature>
<comment type="subcellular location">
    <subcellularLocation>
        <location evidence="1">Cell membrane</location>
        <topology evidence="1">Multi-pass membrane protein</topology>
    </subcellularLocation>
</comment>
<feature type="transmembrane region" description="Helical" evidence="9">
    <location>
        <begin position="45"/>
        <end position="64"/>
    </location>
</feature>
<dbReference type="CDD" id="cd06582">
    <property type="entry name" value="TM_PBP1_LivH_like"/>
    <property type="match status" value="1"/>
</dbReference>
<evidence type="ECO:0000256" key="1">
    <source>
        <dbReference type="ARBA" id="ARBA00004651"/>
    </source>
</evidence>
<dbReference type="Pfam" id="PF02653">
    <property type="entry name" value="BPD_transp_2"/>
    <property type="match status" value="1"/>
</dbReference>
<evidence type="ECO:0000256" key="2">
    <source>
        <dbReference type="ARBA" id="ARBA00022448"/>
    </source>
</evidence>
<name>A0ABZ2MJG2_9MICO</name>
<dbReference type="PANTHER" id="PTHR11795">
    <property type="entry name" value="BRANCHED-CHAIN AMINO ACID TRANSPORT SYSTEM PERMEASE PROTEIN LIVH"/>
    <property type="match status" value="1"/>
</dbReference>
<evidence type="ECO:0000256" key="8">
    <source>
        <dbReference type="ARBA" id="ARBA00037998"/>
    </source>
</evidence>
<accession>A0ABZ2MJG2</accession>
<feature type="transmembrane region" description="Helical" evidence="9">
    <location>
        <begin position="235"/>
        <end position="260"/>
    </location>
</feature>
<keyword evidence="5" id="KW-0029">Amino-acid transport</keyword>
<feature type="transmembrane region" description="Helical" evidence="9">
    <location>
        <begin position="20"/>
        <end position="38"/>
    </location>
</feature>
<keyword evidence="11" id="KW-1185">Reference proteome</keyword>
<feature type="transmembrane region" description="Helical" evidence="9">
    <location>
        <begin position="200"/>
        <end position="223"/>
    </location>
</feature>
<dbReference type="Proteomes" id="UP001382727">
    <property type="component" value="Chromosome"/>
</dbReference>
<reference evidence="10 11" key="1">
    <citation type="submission" date="2024-02" db="EMBL/GenBank/DDBJ databases">
        <title>Janibacter sp. nov., isolated from gut of marine sandworm.</title>
        <authorList>
            <person name="Kim B."/>
            <person name="Jun M.O."/>
            <person name="Shin N.-R."/>
        </authorList>
    </citation>
    <scope>NUCLEOTIDE SEQUENCE [LARGE SCALE GENOMIC DNA]</scope>
    <source>
        <strain evidence="10 11">A1S7</strain>
    </source>
</reference>
<evidence type="ECO:0000256" key="9">
    <source>
        <dbReference type="SAM" id="Phobius"/>
    </source>
</evidence>
<keyword evidence="2" id="KW-0813">Transport</keyword>
<sequence length="301" mass="29868">MTALTANVIADNAVTIVDGLAFGVLLFVIALGLSLVFGVMDVLNLAHGAIYLVGAYIAVALIGGGTTLTLVAFVGAIIAAAVIGGLGGWGLSAMVRPVAGRGHLDQALLTLGIALVVADLISMQFGNEVQTIPAPTGLDGSATIFGQSYPVYRLVVIVVGGLLAVGALYVIERTRVGSLVRASVVDPEMVSALGVDTKKLVAGVFAAGAALAAAGGVIGGPILSAYPGLDNHVLLLGLVVVVIGGLGSVSGALVGALLIGQIETLGVSLLPSHASFLVFGAMGLVLLLRPQGLLGQKEAPA</sequence>
<dbReference type="EMBL" id="CP144913">
    <property type="protein sequence ID" value="WXB77158.1"/>
    <property type="molecule type" value="Genomic_DNA"/>
</dbReference>
<dbReference type="RefSeq" id="WP_338750786.1">
    <property type="nucleotide sequence ID" value="NZ_CP144913.1"/>
</dbReference>
<keyword evidence="7 9" id="KW-0472">Membrane</keyword>
<feature type="transmembrane region" description="Helical" evidence="9">
    <location>
        <begin position="70"/>
        <end position="95"/>
    </location>
</feature>
<keyword evidence="3" id="KW-1003">Cell membrane</keyword>
<feature type="transmembrane region" description="Helical" evidence="9">
    <location>
        <begin position="267"/>
        <end position="288"/>
    </location>
</feature>
<evidence type="ECO:0000313" key="11">
    <source>
        <dbReference type="Proteomes" id="UP001382727"/>
    </source>
</evidence>
<dbReference type="PANTHER" id="PTHR11795:SF442">
    <property type="entry name" value="ABC TRANSPORTER ATP-BINDING PROTEIN"/>
    <property type="match status" value="1"/>
</dbReference>
<organism evidence="10 11">
    <name type="scientific">Janibacter alittae</name>
    <dbReference type="NCBI Taxonomy" id="3115209"/>
    <lineage>
        <taxon>Bacteria</taxon>
        <taxon>Bacillati</taxon>
        <taxon>Actinomycetota</taxon>
        <taxon>Actinomycetes</taxon>
        <taxon>Micrococcales</taxon>
        <taxon>Intrasporangiaceae</taxon>
        <taxon>Janibacter</taxon>
    </lineage>
</organism>
<evidence type="ECO:0000256" key="5">
    <source>
        <dbReference type="ARBA" id="ARBA00022970"/>
    </source>
</evidence>
<keyword evidence="4 9" id="KW-0812">Transmembrane</keyword>
<feature type="transmembrane region" description="Helical" evidence="9">
    <location>
        <begin position="151"/>
        <end position="171"/>
    </location>
</feature>
<keyword evidence="6 9" id="KW-1133">Transmembrane helix</keyword>
<gene>
    <name evidence="10" type="ORF">V1351_03585</name>
</gene>
<comment type="similarity">
    <text evidence="8">Belongs to the binding-protein-dependent transport system permease family. LivHM subfamily.</text>
</comment>
<dbReference type="InterPro" id="IPR052157">
    <property type="entry name" value="BCAA_transport_permease"/>
</dbReference>
<evidence type="ECO:0000256" key="4">
    <source>
        <dbReference type="ARBA" id="ARBA00022692"/>
    </source>
</evidence>
<proteinExistence type="inferred from homology"/>
<evidence type="ECO:0000256" key="6">
    <source>
        <dbReference type="ARBA" id="ARBA00022989"/>
    </source>
</evidence>